<keyword evidence="2" id="KW-1185">Reference proteome</keyword>
<accession>A0A830GVJ6</accession>
<dbReference type="EMBL" id="BMNL01000003">
    <property type="protein sequence ID" value="GGP21183.1"/>
    <property type="molecule type" value="Genomic_DNA"/>
</dbReference>
<protein>
    <recommendedName>
        <fullName evidence="3">50S ribosomal protein L34e</fullName>
    </recommendedName>
</protein>
<gene>
    <name evidence="1" type="ORF">GCM10007981_11960</name>
</gene>
<dbReference type="Proteomes" id="UP000610960">
    <property type="component" value="Unassembled WGS sequence"/>
</dbReference>
<evidence type="ECO:0000313" key="2">
    <source>
        <dbReference type="Proteomes" id="UP000610960"/>
    </source>
</evidence>
<evidence type="ECO:0000313" key="1">
    <source>
        <dbReference type="EMBL" id="GGP21183.1"/>
    </source>
</evidence>
<proteinExistence type="predicted"/>
<name>A0A830GVJ6_9CREN</name>
<dbReference type="AlphaFoldDB" id="A0A830GVJ6"/>
<comment type="caution">
    <text evidence="1">The sequence shown here is derived from an EMBL/GenBank/DDBJ whole genome shotgun (WGS) entry which is preliminary data.</text>
</comment>
<sequence>MTFFMARKIISVRKTPSGEVRRSKIKTGGGVAKCAVCGKPIKKSSRPFGGYICGNCLNTALKLSVLVSQ</sequence>
<reference evidence="1" key="1">
    <citation type="journal article" date="2014" name="Int. J. Syst. Evol. Microbiol.">
        <title>Complete genome sequence of Corynebacterium casei LMG S-19264T (=DSM 44701T), isolated from a smear-ripened cheese.</title>
        <authorList>
            <consortium name="US DOE Joint Genome Institute (JGI-PGF)"/>
            <person name="Walter F."/>
            <person name="Albersmeier A."/>
            <person name="Kalinowski J."/>
            <person name="Ruckert C."/>
        </authorList>
    </citation>
    <scope>NUCLEOTIDE SEQUENCE</scope>
    <source>
        <strain evidence="1">JCM 10088</strain>
    </source>
</reference>
<reference evidence="1" key="2">
    <citation type="submission" date="2020-09" db="EMBL/GenBank/DDBJ databases">
        <authorList>
            <person name="Sun Q."/>
            <person name="Ohkuma M."/>
        </authorList>
    </citation>
    <scope>NUCLEOTIDE SEQUENCE</scope>
    <source>
        <strain evidence="1">JCM 10088</strain>
    </source>
</reference>
<organism evidence="1 2">
    <name type="scientific">Thermocladium modestius</name>
    <dbReference type="NCBI Taxonomy" id="62609"/>
    <lineage>
        <taxon>Archaea</taxon>
        <taxon>Thermoproteota</taxon>
        <taxon>Thermoprotei</taxon>
        <taxon>Thermoproteales</taxon>
        <taxon>Thermoproteaceae</taxon>
        <taxon>Thermocladium</taxon>
    </lineage>
</organism>
<evidence type="ECO:0008006" key="3">
    <source>
        <dbReference type="Google" id="ProtNLM"/>
    </source>
</evidence>